<name>A0A183SFB6_SCHSO</name>
<gene>
    <name evidence="1" type="ORF">SSLN_LOCUS2914</name>
</gene>
<protein>
    <submittedName>
        <fullName evidence="1 3">Uncharacterized protein</fullName>
    </submittedName>
</protein>
<evidence type="ECO:0000313" key="1">
    <source>
        <dbReference type="EMBL" id="VDL89299.1"/>
    </source>
</evidence>
<dbReference type="EMBL" id="UYSU01032374">
    <property type="protein sequence ID" value="VDL89299.1"/>
    <property type="molecule type" value="Genomic_DNA"/>
</dbReference>
<dbReference type="WBParaSite" id="SSLN_0000301401-mRNA-1">
    <property type="protein sequence ID" value="SSLN_0000301401-mRNA-1"/>
    <property type="gene ID" value="SSLN_0000301401"/>
</dbReference>
<dbReference type="AlphaFoldDB" id="A0A183SFB6"/>
<proteinExistence type="predicted"/>
<evidence type="ECO:0000313" key="2">
    <source>
        <dbReference type="Proteomes" id="UP000275846"/>
    </source>
</evidence>
<organism evidence="3">
    <name type="scientific">Schistocephalus solidus</name>
    <name type="common">Tapeworm</name>
    <dbReference type="NCBI Taxonomy" id="70667"/>
    <lineage>
        <taxon>Eukaryota</taxon>
        <taxon>Metazoa</taxon>
        <taxon>Spiralia</taxon>
        <taxon>Lophotrochozoa</taxon>
        <taxon>Platyhelminthes</taxon>
        <taxon>Cestoda</taxon>
        <taxon>Eucestoda</taxon>
        <taxon>Diphyllobothriidea</taxon>
        <taxon>Diphyllobothriidae</taxon>
        <taxon>Schistocephalus</taxon>
    </lineage>
</organism>
<reference evidence="1 2" key="2">
    <citation type="submission" date="2018-11" db="EMBL/GenBank/DDBJ databases">
        <authorList>
            <consortium name="Pathogen Informatics"/>
        </authorList>
    </citation>
    <scope>NUCLEOTIDE SEQUENCE [LARGE SCALE GENOMIC DNA]</scope>
    <source>
        <strain evidence="1 2">NST_G2</strain>
    </source>
</reference>
<dbReference type="Proteomes" id="UP000275846">
    <property type="component" value="Unassembled WGS sequence"/>
</dbReference>
<accession>A0A183SFB6</accession>
<sequence length="118" mass="14049">MFSLCFSEHLLCQPHPELHDANDRHHFPQSNNRKNLLRLLATCYHNPQHHFQRWGLDPNLVPLQPHIHLTFENPSHRGWQISAWSTNTYQRPPPPMPSLPHTFTQRMGFFGYKRIHES</sequence>
<reference evidence="3" key="1">
    <citation type="submission" date="2016-06" db="UniProtKB">
        <authorList>
            <consortium name="WormBaseParasite"/>
        </authorList>
    </citation>
    <scope>IDENTIFICATION</scope>
</reference>
<keyword evidence="2" id="KW-1185">Reference proteome</keyword>
<evidence type="ECO:0000313" key="3">
    <source>
        <dbReference type="WBParaSite" id="SSLN_0000301401-mRNA-1"/>
    </source>
</evidence>